<dbReference type="FunFam" id="3.40.50.10860:FF:000002">
    <property type="entry name" value="Glutamate dehydrogenase"/>
    <property type="match status" value="1"/>
</dbReference>
<dbReference type="InterPro" id="IPR050724">
    <property type="entry name" value="Glu_Leu_Phe_Val_DH"/>
</dbReference>
<dbReference type="PANTHER" id="PTHR43571:SF1">
    <property type="entry name" value="NADP-SPECIFIC GLUTAMATE DEHYDROGENASE 1-RELATED"/>
    <property type="match status" value="1"/>
</dbReference>
<name>A0A9K3L7T1_9STRA</name>
<dbReference type="PROSITE" id="PS00074">
    <property type="entry name" value="GLFV_DEHYDROGENASE"/>
    <property type="match status" value="1"/>
</dbReference>
<keyword evidence="3" id="KW-0732">Signal</keyword>
<feature type="chain" id="PRO_5039911251" evidence="3">
    <location>
        <begin position="28"/>
        <end position="515"/>
    </location>
</feature>
<dbReference type="Pfam" id="PF00208">
    <property type="entry name" value="ELFV_dehydrog"/>
    <property type="match status" value="1"/>
</dbReference>
<reference evidence="5" key="1">
    <citation type="journal article" date="2021" name="Sci. Rep.">
        <title>Diploid genomic architecture of Nitzschia inconspicua, an elite biomass production diatom.</title>
        <authorList>
            <person name="Oliver A."/>
            <person name="Podell S."/>
            <person name="Pinowska A."/>
            <person name="Traller J.C."/>
            <person name="Smith S.R."/>
            <person name="McClure R."/>
            <person name="Beliaev A."/>
            <person name="Bohutskyi P."/>
            <person name="Hill E.A."/>
            <person name="Rabines A."/>
            <person name="Zheng H."/>
            <person name="Allen L.Z."/>
            <person name="Kuo A."/>
            <person name="Grigoriev I.V."/>
            <person name="Allen A.E."/>
            <person name="Hazlebeck D."/>
            <person name="Allen E.E."/>
        </authorList>
    </citation>
    <scope>NUCLEOTIDE SEQUENCE</scope>
    <source>
        <strain evidence="5">Hildebrandi</strain>
    </source>
</reference>
<dbReference type="PANTHER" id="PTHR43571">
    <property type="entry name" value="NADP-SPECIFIC GLUTAMATE DEHYDROGENASE 1-RELATED"/>
    <property type="match status" value="1"/>
</dbReference>
<accession>A0A9K3L7T1</accession>
<dbReference type="GO" id="GO:0006537">
    <property type="term" value="P:glutamate biosynthetic process"/>
    <property type="evidence" value="ECO:0007669"/>
    <property type="project" value="TreeGrafter"/>
</dbReference>
<proteinExistence type="inferred from homology"/>
<reference evidence="5" key="2">
    <citation type="submission" date="2021-04" db="EMBL/GenBank/DDBJ databases">
        <authorList>
            <person name="Podell S."/>
        </authorList>
    </citation>
    <scope>NUCLEOTIDE SEQUENCE</scope>
    <source>
        <strain evidence="5">Hildebrandi</strain>
    </source>
</reference>
<dbReference type="Proteomes" id="UP000693970">
    <property type="component" value="Unassembled WGS sequence"/>
</dbReference>
<dbReference type="InterPro" id="IPR006096">
    <property type="entry name" value="Glu/Leu/Phe/Val/Trp_DH_C"/>
</dbReference>
<sequence>MMTKVSYSNSGILLLSLIALLIRTAEATASATPTLASLATIISTSNTRDHDISTIHSNKMKLKHQRTTHKLDFLDDLRQKYGHQPVFLQSVEEIALSLVPIFEDPTDGAFYLRAFLAMTEPERIIAFRVPWEDDHGNLQFNRGWRVEFSSVLGPYKGGLRFHPTVDEGVLKFLGFEQIFKNALTGLPMGGGKGGSDFNPKGKSDAEIRRFCQAFMTELFRYLHPSTDVPAGDIGVSGREIGWMYGTYKRLTNKHGEGVLTGKSALFGGSPLRPEATGYGLVYITQLAMQQRFERSMEGLRCAISGSGNVAQYAAKKLIELGSKVMTLSDSDGVFFFESGMTAQDLDIVMECKNKKRGRLSSLDGKLSGEYIEKKSPWQLDVAFDIALPSATQNEIDEDGAALLVKNGIMALSEGANLPTNLNAQDIIRAHPEIVYLPGKASNAGGVGVSGSEMSQNSQRLTWTEEKVDRKLQDMMANIYCQMEAVTMTGGTFEEGANRAAFVKVAHAMRELGWVE</sequence>
<feature type="signal peptide" evidence="3">
    <location>
        <begin position="1"/>
        <end position="27"/>
    </location>
</feature>
<comment type="caution">
    <text evidence="5">The sequence shown here is derived from an EMBL/GenBank/DDBJ whole genome shotgun (WGS) entry which is preliminary data.</text>
</comment>
<keyword evidence="2" id="KW-0560">Oxidoreductase</keyword>
<dbReference type="FunFam" id="3.40.50.720:FF:000030">
    <property type="entry name" value="Glutamate dehydrogenase"/>
    <property type="match status" value="1"/>
</dbReference>
<dbReference type="OrthoDB" id="6718861at2759"/>
<feature type="domain" description="Glutamate/phenylalanine/leucine/valine/L-tryptophan dehydrogenase C-terminal" evidence="4">
    <location>
        <begin position="269"/>
        <end position="512"/>
    </location>
</feature>
<organism evidence="5 6">
    <name type="scientific">Nitzschia inconspicua</name>
    <dbReference type="NCBI Taxonomy" id="303405"/>
    <lineage>
        <taxon>Eukaryota</taxon>
        <taxon>Sar</taxon>
        <taxon>Stramenopiles</taxon>
        <taxon>Ochrophyta</taxon>
        <taxon>Bacillariophyta</taxon>
        <taxon>Bacillariophyceae</taxon>
        <taxon>Bacillariophycidae</taxon>
        <taxon>Bacillariales</taxon>
        <taxon>Bacillariaceae</taxon>
        <taxon>Nitzschia</taxon>
    </lineage>
</organism>
<dbReference type="EMBL" id="JAGRRH010000015">
    <property type="protein sequence ID" value="KAG7356346.1"/>
    <property type="molecule type" value="Genomic_DNA"/>
</dbReference>
<evidence type="ECO:0000313" key="6">
    <source>
        <dbReference type="Proteomes" id="UP000693970"/>
    </source>
</evidence>
<dbReference type="InterPro" id="IPR006097">
    <property type="entry name" value="Glu/Leu/Phe/Val/Trp_DH_dimer"/>
</dbReference>
<dbReference type="SMART" id="SM00839">
    <property type="entry name" value="ELFV_dehydrog"/>
    <property type="match status" value="1"/>
</dbReference>
<dbReference type="NCBIfam" id="NF006929">
    <property type="entry name" value="PRK09414.1"/>
    <property type="match status" value="1"/>
</dbReference>
<evidence type="ECO:0000256" key="1">
    <source>
        <dbReference type="ARBA" id="ARBA00006382"/>
    </source>
</evidence>
<dbReference type="GO" id="GO:0005829">
    <property type="term" value="C:cytosol"/>
    <property type="evidence" value="ECO:0007669"/>
    <property type="project" value="TreeGrafter"/>
</dbReference>
<comment type="similarity">
    <text evidence="1">Belongs to the Glu/Leu/Phe/Val dehydrogenases family.</text>
</comment>
<gene>
    <name evidence="5" type="ORF">IV203_001032</name>
</gene>
<protein>
    <submittedName>
        <fullName evidence="5">Glutamate dehydrogenase</fullName>
    </submittedName>
</protein>
<dbReference type="InterPro" id="IPR033524">
    <property type="entry name" value="Glu/Leu/Phe/Val_DH_AS"/>
</dbReference>
<dbReference type="AlphaFoldDB" id="A0A9K3L7T1"/>
<evidence type="ECO:0000313" key="5">
    <source>
        <dbReference type="EMBL" id="KAG7356346.1"/>
    </source>
</evidence>
<evidence type="ECO:0000259" key="4">
    <source>
        <dbReference type="SMART" id="SM00839"/>
    </source>
</evidence>
<dbReference type="Pfam" id="PF02812">
    <property type="entry name" value="ELFV_dehydrog_N"/>
    <property type="match status" value="1"/>
</dbReference>
<dbReference type="GO" id="GO:0004354">
    <property type="term" value="F:glutamate dehydrogenase (NADP+) activity"/>
    <property type="evidence" value="ECO:0007669"/>
    <property type="project" value="TreeGrafter"/>
</dbReference>
<evidence type="ECO:0000256" key="2">
    <source>
        <dbReference type="ARBA" id="ARBA00023002"/>
    </source>
</evidence>
<evidence type="ECO:0000256" key="3">
    <source>
        <dbReference type="SAM" id="SignalP"/>
    </source>
</evidence>
<keyword evidence="6" id="KW-1185">Reference proteome</keyword>